<sequence length="75" mass="7778">MPTPAAATGHVPPPPPTSSSSFKKQAAFMAVIIPDAALKEGLSGNALSSPSTPELVVGTCDHKLDVDHIKRYLVI</sequence>
<evidence type="ECO:0000256" key="1">
    <source>
        <dbReference type="SAM" id="MobiDB-lite"/>
    </source>
</evidence>
<feature type="region of interest" description="Disordered" evidence="1">
    <location>
        <begin position="1"/>
        <end position="22"/>
    </location>
</feature>
<accession>A0ABQ9UH21</accession>
<comment type="caution">
    <text evidence="2">The sequence shown here is derived from an EMBL/GenBank/DDBJ whole genome shotgun (WGS) entry which is preliminary data.</text>
</comment>
<name>A0ABQ9UH21_SAGOE</name>
<dbReference type="EMBL" id="JASSZA010000012">
    <property type="protein sequence ID" value="KAK2096186.1"/>
    <property type="molecule type" value="Genomic_DNA"/>
</dbReference>
<protein>
    <submittedName>
        <fullName evidence="2">Uncharacterized protein</fullName>
    </submittedName>
</protein>
<gene>
    <name evidence="2" type="ORF">P7K49_025220</name>
</gene>
<proteinExistence type="predicted"/>
<feature type="compositionally biased region" description="Low complexity" evidence="1">
    <location>
        <begin position="1"/>
        <end position="10"/>
    </location>
</feature>
<evidence type="ECO:0000313" key="2">
    <source>
        <dbReference type="EMBL" id="KAK2096186.1"/>
    </source>
</evidence>
<dbReference type="Proteomes" id="UP001266305">
    <property type="component" value="Unassembled WGS sequence"/>
</dbReference>
<keyword evidence="3" id="KW-1185">Reference proteome</keyword>
<evidence type="ECO:0000313" key="3">
    <source>
        <dbReference type="Proteomes" id="UP001266305"/>
    </source>
</evidence>
<reference evidence="2 3" key="1">
    <citation type="submission" date="2023-05" db="EMBL/GenBank/DDBJ databases">
        <title>B98-5 Cell Line De Novo Hybrid Assembly: An Optical Mapping Approach.</title>
        <authorList>
            <person name="Kananen K."/>
            <person name="Auerbach J.A."/>
            <person name="Kautto E."/>
            <person name="Blachly J.S."/>
        </authorList>
    </citation>
    <scope>NUCLEOTIDE SEQUENCE [LARGE SCALE GENOMIC DNA]</scope>
    <source>
        <strain evidence="2">B95-8</strain>
        <tissue evidence="2">Cell line</tissue>
    </source>
</reference>
<organism evidence="2 3">
    <name type="scientific">Saguinus oedipus</name>
    <name type="common">Cotton-top tamarin</name>
    <name type="synonym">Oedipomidas oedipus</name>
    <dbReference type="NCBI Taxonomy" id="9490"/>
    <lineage>
        <taxon>Eukaryota</taxon>
        <taxon>Metazoa</taxon>
        <taxon>Chordata</taxon>
        <taxon>Craniata</taxon>
        <taxon>Vertebrata</taxon>
        <taxon>Euteleostomi</taxon>
        <taxon>Mammalia</taxon>
        <taxon>Eutheria</taxon>
        <taxon>Euarchontoglires</taxon>
        <taxon>Primates</taxon>
        <taxon>Haplorrhini</taxon>
        <taxon>Platyrrhini</taxon>
        <taxon>Cebidae</taxon>
        <taxon>Callitrichinae</taxon>
        <taxon>Saguinus</taxon>
    </lineage>
</organism>